<dbReference type="InterPro" id="IPR046112">
    <property type="entry name" value="DUF6049"/>
</dbReference>
<dbReference type="RefSeq" id="WP_344666017.1">
    <property type="nucleotide sequence ID" value="NZ_BAAAQN010000013.1"/>
</dbReference>
<dbReference type="Proteomes" id="UP001500751">
    <property type="component" value="Unassembled WGS sequence"/>
</dbReference>
<dbReference type="Pfam" id="PF19516">
    <property type="entry name" value="DUF6049"/>
    <property type="match status" value="1"/>
</dbReference>
<evidence type="ECO:0000256" key="2">
    <source>
        <dbReference type="SAM" id="SignalP"/>
    </source>
</evidence>
<gene>
    <name evidence="3" type="ORF">GCM10009839_28190</name>
</gene>
<name>A0ABN2U287_9ACTN</name>
<sequence length="714" mass="75285">MTSRACRALLALALFLGAASLPLGSAHAEQAPAAKPEVAVGIGGVDPQIPDFADLTKTMTFSGQIQNLKSTPLKNVVVELRRSVVGARSAMGSATGGGSLVVSKSTVKLPELAPGTPRPWKLTPTESELFGGKHPAAGIYAIDVDVKTEYGDFLGGQRTYVVWKPLAASGTKKARVALLWPVVGMPGLTGQKTANSAAAPIVSDPQAADQFKPDGRLDRILQYGQQFPVNWVLDPDVLYTADQLSNGFFPAAADGSAQAQGDDGSDPKYWYNAAHALFASAQPQNCWNLPYADPDLTTLAHSPGDPNLLGQALQVQEPLTTGGCRQQQTIAWPADGQADATTLKALQGSGAPDLVTLLSSNVVYSWKSAHVTLPQSPNTVVYDTYLSNVFAAETAPAGQPQLNTPGVLAGQLWLAQTALLAGDYTDRVLVVAPPRDFTPTPPLATAIAAAEKLGQSDQWVGLDDLGKVLDTKPIAAPSSPLAAKTDTPNLSPDVVASASDSQKLYHALHSIMDPNHQRDDAVPFRPVATWWRSHDGDKAFTGTVYSTVVAEHGLVTIGEQNQTLTLSGKSGTVPVSILNKTNSTVSVYVQAHSDQSVHLKVPEKPELQSVAPGQNETVRIRVEGEGNGQTVHLTATLYTCSEGTADCTYYPTDLHTKLKDHNGTAIIPVKVSRIGIIALGLMIGSGVLLVALIGLRVYRAKRAQHASAQDTMAS</sequence>
<feature type="chain" id="PRO_5046295569" evidence="2">
    <location>
        <begin position="29"/>
        <end position="714"/>
    </location>
</feature>
<keyword evidence="1" id="KW-0472">Membrane</keyword>
<proteinExistence type="predicted"/>
<keyword evidence="4" id="KW-1185">Reference proteome</keyword>
<organism evidence="3 4">
    <name type="scientific">Catenulispora yoronensis</name>
    <dbReference type="NCBI Taxonomy" id="450799"/>
    <lineage>
        <taxon>Bacteria</taxon>
        <taxon>Bacillati</taxon>
        <taxon>Actinomycetota</taxon>
        <taxon>Actinomycetes</taxon>
        <taxon>Catenulisporales</taxon>
        <taxon>Catenulisporaceae</taxon>
        <taxon>Catenulispora</taxon>
    </lineage>
</organism>
<evidence type="ECO:0000313" key="4">
    <source>
        <dbReference type="Proteomes" id="UP001500751"/>
    </source>
</evidence>
<evidence type="ECO:0000256" key="1">
    <source>
        <dbReference type="SAM" id="Phobius"/>
    </source>
</evidence>
<reference evidence="3 4" key="1">
    <citation type="journal article" date="2019" name="Int. J. Syst. Evol. Microbiol.">
        <title>The Global Catalogue of Microorganisms (GCM) 10K type strain sequencing project: providing services to taxonomists for standard genome sequencing and annotation.</title>
        <authorList>
            <consortium name="The Broad Institute Genomics Platform"/>
            <consortium name="The Broad Institute Genome Sequencing Center for Infectious Disease"/>
            <person name="Wu L."/>
            <person name="Ma J."/>
        </authorList>
    </citation>
    <scope>NUCLEOTIDE SEQUENCE [LARGE SCALE GENOMIC DNA]</scope>
    <source>
        <strain evidence="3 4">JCM 16014</strain>
    </source>
</reference>
<feature type="signal peptide" evidence="2">
    <location>
        <begin position="1"/>
        <end position="28"/>
    </location>
</feature>
<keyword evidence="1" id="KW-0812">Transmembrane</keyword>
<comment type="caution">
    <text evidence="3">The sequence shown here is derived from an EMBL/GenBank/DDBJ whole genome shotgun (WGS) entry which is preliminary data.</text>
</comment>
<protein>
    <submittedName>
        <fullName evidence="3">DUF6049 family protein</fullName>
    </submittedName>
</protein>
<dbReference type="EMBL" id="BAAAQN010000013">
    <property type="protein sequence ID" value="GAA2027655.1"/>
    <property type="molecule type" value="Genomic_DNA"/>
</dbReference>
<feature type="transmembrane region" description="Helical" evidence="1">
    <location>
        <begin position="674"/>
        <end position="695"/>
    </location>
</feature>
<keyword evidence="2" id="KW-0732">Signal</keyword>
<evidence type="ECO:0000313" key="3">
    <source>
        <dbReference type="EMBL" id="GAA2027655.1"/>
    </source>
</evidence>
<keyword evidence="1" id="KW-1133">Transmembrane helix</keyword>
<accession>A0ABN2U287</accession>